<evidence type="ECO:0000313" key="2">
    <source>
        <dbReference type="Proteomes" id="UP001374579"/>
    </source>
</evidence>
<dbReference type="AlphaFoldDB" id="A0AAN9BBX7"/>
<organism evidence="1 2">
    <name type="scientific">Littorina saxatilis</name>
    <dbReference type="NCBI Taxonomy" id="31220"/>
    <lineage>
        <taxon>Eukaryota</taxon>
        <taxon>Metazoa</taxon>
        <taxon>Spiralia</taxon>
        <taxon>Lophotrochozoa</taxon>
        <taxon>Mollusca</taxon>
        <taxon>Gastropoda</taxon>
        <taxon>Caenogastropoda</taxon>
        <taxon>Littorinimorpha</taxon>
        <taxon>Littorinoidea</taxon>
        <taxon>Littorinidae</taxon>
        <taxon>Littorina</taxon>
    </lineage>
</organism>
<keyword evidence="2" id="KW-1185">Reference proteome</keyword>
<reference evidence="1 2" key="1">
    <citation type="submission" date="2024-02" db="EMBL/GenBank/DDBJ databases">
        <title>Chromosome-scale genome assembly of the rough periwinkle Littorina saxatilis.</title>
        <authorList>
            <person name="De Jode A."/>
            <person name="Faria R."/>
            <person name="Formenti G."/>
            <person name="Sims Y."/>
            <person name="Smith T.P."/>
            <person name="Tracey A."/>
            <person name="Wood J.M.D."/>
            <person name="Zagrodzka Z.B."/>
            <person name="Johannesson K."/>
            <person name="Butlin R.K."/>
            <person name="Leder E.H."/>
        </authorList>
    </citation>
    <scope>NUCLEOTIDE SEQUENCE [LARGE SCALE GENOMIC DNA]</scope>
    <source>
        <strain evidence="1">Snail1</strain>
        <tissue evidence="1">Muscle</tissue>
    </source>
</reference>
<dbReference type="Pfam" id="PF14774">
    <property type="entry name" value="FAM177"/>
    <property type="match status" value="1"/>
</dbReference>
<evidence type="ECO:0000313" key="1">
    <source>
        <dbReference type="EMBL" id="KAK7103095.1"/>
    </source>
</evidence>
<comment type="caution">
    <text evidence="1">The sequence shown here is derived from an EMBL/GenBank/DDBJ whole genome shotgun (WGS) entry which is preliminary data.</text>
</comment>
<dbReference type="PANTHER" id="PTHR31206">
    <property type="entry name" value="LP10445P"/>
    <property type="match status" value="1"/>
</dbReference>
<name>A0AAN9BBX7_9CAEN</name>
<gene>
    <name evidence="1" type="ORF">V1264_018059</name>
</gene>
<dbReference type="InterPro" id="IPR028260">
    <property type="entry name" value="FAM177"/>
</dbReference>
<evidence type="ECO:0008006" key="3">
    <source>
        <dbReference type="Google" id="ProtNLM"/>
    </source>
</evidence>
<dbReference type="Proteomes" id="UP001374579">
    <property type="component" value="Unassembled WGS sequence"/>
</dbReference>
<dbReference type="EMBL" id="JBAMIC010000008">
    <property type="protein sequence ID" value="KAK7103095.1"/>
    <property type="molecule type" value="Genomic_DNA"/>
</dbReference>
<sequence>MSVVEADIPRVDQAPAAPASYGGTASGVAPFTSVALGDGDGKKKGKVPRRILHFSDGILEEYSTDEEEEEKPEPLPLVDPKTLKWMPWMWFYMSTAAYKSWKAADFCGEKLAWFFGITAPKYQSAIDEYYRRKEEEELDRVEEEKRLSRSTLNTELSASAIDVQVVENTPVVVGENLTKY</sequence>
<proteinExistence type="predicted"/>
<dbReference type="PANTHER" id="PTHR31206:SF1">
    <property type="entry name" value="LP10445P"/>
    <property type="match status" value="1"/>
</dbReference>
<accession>A0AAN9BBX7</accession>
<protein>
    <recommendedName>
        <fullName evidence="3">Protein FAM177A1</fullName>
    </recommendedName>
</protein>